<dbReference type="PROSITE" id="PS00198">
    <property type="entry name" value="4FE4S_FER_1"/>
    <property type="match status" value="2"/>
</dbReference>
<accession>A0A498CTR6</accession>
<dbReference type="EMBL" id="RCHT01000002">
    <property type="protein sequence ID" value="RLL13888.1"/>
    <property type="molecule type" value="Genomic_DNA"/>
</dbReference>
<dbReference type="InterPro" id="IPR053135">
    <property type="entry name" value="AKR2_Oxidoreductase"/>
</dbReference>
<evidence type="ECO:0000313" key="6">
    <source>
        <dbReference type="Proteomes" id="UP000276301"/>
    </source>
</evidence>
<sequence length="377" mass="42556">MIYKDFQDLKLSALGLGAMRLPVVDGDDARIDEAAAEKMVDYAIKRGINYFDTAWGYHSGRSELVMGKLLSRYPRDRFFLADKFPGYDLSNMDRVEEIFEEQLKKCRVDHFDFYLFHNVCEMNIDAYLDERHGIFDYLVRQKEAGRIRHLGFSAHGSYGVIERFLKAYGDRMEFCQIQLNYLDWTFQDAKAKIALLDEYGIPVWVMEPLRGGRLASLSPEDAAKLKTLRPGEGVPAWAFRFLQSLPSVTVVLSGMSSFAQLEENLDTFEAEKPLDARETETLLAVADGMVRKIALPCTACRYCTSHCPQGLDIPSLLALYNEHCFTEGGFLAPMALSALPEDKRPPACLGCRSCEAVCPQQIRISEAMADFTAKLNA</sequence>
<dbReference type="RefSeq" id="WP_121586101.1">
    <property type="nucleotide sequence ID" value="NZ_RCHT01000002.1"/>
</dbReference>
<dbReference type="Pfam" id="PF00248">
    <property type="entry name" value="Aldo_ket_red"/>
    <property type="match status" value="1"/>
</dbReference>
<protein>
    <submittedName>
        <fullName evidence="5">Oxidoreductase</fullName>
    </submittedName>
</protein>
<dbReference type="InterPro" id="IPR017900">
    <property type="entry name" value="4Fe4S_Fe_S_CS"/>
</dbReference>
<dbReference type="InterPro" id="IPR023210">
    <property type="entry name" value="NADP_OxRdtase_dom"/>
</dbReference>
<feature type="domain" description="4Fe-4S ferredoxin-type" evidence="4">
    <location>
        <begin position="339"/>
        <end position="367"/>
    </location>
</feature>
<keyword evidence="3" id="KW-0411">Iron-sulfur</keyword>
<dbReference type="SUPFAM" id="SSF46548">
    <property type="entry name" value="alpha-helical ferredoxin"/>
    <property type="match status" value="1"/>
</dbReference>
<keyword evidence="6" id="KW-1185">Reference proteome</keyword>
<name>A0A498CTR6_9FIRM</name>
<keyword evidence="2" id="KW-0408">Iron</keyword>
<dbReference type="PROSITE" id="PS51379">
    <property type="entry name" value="4FE4S_FER_2"/>
    <property type="match status" value="1"/>
</dbReference>
<dbReference type="GO" id="GO:0046872">
    <property type="term" value="F:metal ion binding"/>
    <property type="evidence" value="ECO:0007669"/>
    <property type="project" value="UniProtKB-KW"/>
</dbReference>
<dbReference type="PANTHER" id="PTHR43312">
    <property type="entry name" value="D-THREO-ALDOSE 1-DEHYDROGENASE"/>
    <property type="match status" value="1"/>
</dbReference>
<dbReference type="Gene3D" id="3.20.20.100">
    <property type="entry name" value="NADP-dependent oxidoreductase domain"/>
    <property type="match status" value="1"/>
</dbReference>
<comment type="caution">
    <text evidence="5">The sequence shown here is derived from an EMBL/GenBank/DDBJ whole genome shotgun (WGS) entry which is preliminary data.</text>
</comment>
<dbReference type="CDD" id="cd19096">
    <property type="entry name" value="AKR_Fe-S_oxidoreductase"/>
    <property type="match status" value="1"/>
</dbReference>
<dbReference type="SUPFAM" id="SSF51430">
    <property type="entry name" value="NAD(P)-linked oxidoreductase"/>
    <property type="match status" value="1"/>
</dbReference>
<proteinExistence type="predicted"/>
<dbReference type="InterPro" id="IPR017896">
    <property type="entry name" value="4Fe4S_Fe-S-bd"/>
</dbReference>
<evidence type="ECO:0000313" key="5">
    <source>
        <dbReference type="EMBL" id="RLL13888.1"/>
    </source>
</evidence>
<evidence type="ECO:0000256" key="1">
    <source>
        <dbReference type="ARBA" id="ARBA00022723"/>
    </source>
</evidence>
<dbReference type="Proteomes" id="UP000276301">
    <property type="component" value="Unassembled WGS sequence"/>
</dbReference>
<reference evidence="5 6" key="1">
    <citation type="submission" date="2018-10" db="EMBL/GenBank/DDBJ databases">
        <title>Anaerotruncus faecis sp. nov., isolated from human feces.</title>
        <authorList>
            <person name="Wang Y.-J."/>
        </authorList>
    </citation>
    <scope>NUCLEOTIDE SEQUENCE [LARGE SCALE GENOMIC DNA]</scope>
    <source>
        <strain evidence="5 6">22A2-44</strain>
    </source>
</reference>
<evidence type="ECO:0000256" key="3">
    <source>
        <dbReference type="ARBA" id="ARBA00023014"/>
    </source>
</evidence>
<dbReference type="PANTHER" id="PTHR43312:SF2">
    <property type="entry name" value="OXIDOREDUCTASE"/>
    <property type="match status" value="1"/>
</dbReference>
<dbReference type="GO" id="GO:0051536">
    <property type="term" value="F:iron-sulfur cluster binding"/>
    <property type="evidence" value="ECO:0007669"/>
    <property type="project" value="UniProtKB-KW"/>
</dbReference>
<dbReference type="AlphaFoldDB" id="A0A498CTR6"/>
<gene>
    <name evidence="5" type="ORF">D4A47_03080</name>
</gene>
<evidence type="ECO:0000256" key="2">
    <source>
        <dbReference type="ARBA" id="ARBA00023004"/>
    </source>
</evidence>
<keyword evidence="1" id="KW-0479">Metal-binding</keyword>
<evidence type="ECO:0000259" key="4">
    <source>
        <dbReference type="PROSITE" id="PS51379"/>
    </source>
</evidence>
<dbReference type="InterPro" id="IPR036812">
    <property type="entry name" value="NAD(P)_OxRdtase_dom_sf"/>
</dbReference>
<dbReference type="Pfam" id="PF13187">
    <property type="entry name" value="Fer4_9"/>
    <property type="match status" value="1"/>
</dbReference>
<organism evidence="5 6">
    <name type="scientific">Anaerotruncus massiliensis</name>
    <name type="common">ex Liu et al. 2021</name>
    <dbReference type="NCBI Taxonomy" id="2321404"/>
    <lineage>
        <taxon>Bacteria</taxon>
        <taxon>Bacillati</taxon>
        <taxon>Bacillota</taxon>
        <taxon>Clostridia</taxon>
        <taxon>Eubacteriales</taxon>
        <taxon>Oscillospiraceae</taxon>
        <taxon>Anaerotruncus</taxon>
    </lineage>
</organism>